<dbReference type="Gene3D" id="3.40.47.10">
    <property type="match status" value="1"/>
</dbReference>
<reference evidence="5 6" key="1">
    <citation type="submission" date="2015-11" db="EMBL/GenBank/DDBJ databases">
        <title>Expanding the genomic diversity of Burkholderia species for the development of highly accurate diagnostics.</title>
        <authorList>
            <person name="Sahl J."/>
            <person name="Keim P."/>
            <person name="Wagner D."/>
        </authorList>
    </citation>
    <scope>NUCLEOTIDE SEQUENCE [LARGE SCALE GENOMIC DNA]</scope>
    <source>
        <strain evidence="5 6">MSMB2167WGS</strain>
    </source>
</reference>
<evidence type="ECO:0000313" key="6">
    <source>
        <dbReference type="Proteomes" id="UP000062998"/>
    </source>
</evidence>
<name>A0A107FR80_9BURK</name>
<proteinExistence type="predicted"/>
<dbReference type="InterPro" id="IPR013747">
    <property type="entry name" value="ACP_syn_III_C"/>
</dbReference>
<keyword evidence="1" id="KW-0808">Transferase</keyword>
<evidence type="ECO:0000259" key="3">
    <source>
        <dbReference type="Pfam" id="PF08541"/>
    </source>
</evidence>
<dbReference type="InterPro" id="IPR013751">
    <property type="entry name" value="ACP_syn_III_N"/>
</dbReference>
<dbReference type="Pfam" id="PF08545">
    <property type="entry name" value="ACP_syn_III"/>
    <property type="match status" value="1"/>
</dbReference>
<dbReference type="AlphaFoldDB" id="A0A107FR80"/>
<dbReference type="Proteomes" id="UP000062998">
    <property type="component" value="Unassembled WGS sequence"/>
</dbReference>
<dbReference type="GO" id="GO:0004315">
    <property type="term" value="F:3-oxoacyl-[acyl-carrier-protein] synthase activity"/>
    <property type="evidence" value="ECO:0007669"/>
    <property type="project" value="InterPro"/>
</dbReference>
<gene>
    <name evidence="5" type="ORF">WL73_16695</name>
</gene>
<dbReference type="SUPFAM" id="SSF53901">
    <property type="entry name" value="Thiolase-like"/>
    <property type="match status" value="1"/>
</dbReference>
<dbReference type="EMBL" id="LPIX01000063">
    <property type="protein sequence ID" value="KWE01198.1"/>
    <property type="molecule type" value="Genomic_DNA"/>
</dbReference>
<dbReference type="PANTHER" id="PTHR34069:SF2">
    <property type="entry name" value="BETA-KETOACYL-[ACYL-CARRIER-PROTEIN] SYNTHASE III"/>
    <property type="match status" value="1"/>
</dbReference>
<dbReference type="PANTHER" id="PTHR34069">
    <property type="entry name" value="3-OXOACYL-[ACYL-CARRIER-PROTEIN] SYNTHASE 3"/>
    <property type="match status" value="1"/>
</dbReference>
<dbReference type="CDD" id="cd00830">
    <property type="entry name" value="KAS_III"/>
    <property type="match status" value="1"/>
</dbReference>
<dbReference type="Pfam" id="PF08541">
    <property type="entry name" value="ACP_syn_III_C"/>
    <property type="match status" value="1"/>
</dbReference>
<keyword evidence="2" id="KW-0012">Acyltransferase</keyword>
<dbReference type="InterPro" id="IPR016039">
    <property type="entry name" value="Thiolase-like"/>
</dbReference>
<organism evidence="5 6">
    <name type="scientific">Burkholderia ubonensis</name>
    <dbReference type="NCBI Taxonomy" id="101571"/>
    <lineage>
        <taxon>Bacteria</taxon>
        <taxon>Pseudomonadati</taxon>
        <taxon>Pseudomonadota</taxon>
        <taxon>Betaproteobacteria</taxon>
        <taxon>Burkholderiales</taxon>
        <taxon>Burkholderiaceae</taxon>
        <taxon>Burkholderia</taxon>
        <taxon>Burkholderia cepacia complex</taxon>
    </lineage>
</organism>
<dbReference type="GO" id="GO:0044550">
    <property type="term" value="P:secondary metabolite biosynthetic process"/>
    <property type="evidence" value="ECO:0007669"/>
    <property type="project" value="TreeGrafter"/>
</dbReference>
<evidence type="ECO:0000259" key="4">
    <source>
        <dbReference type="Pfam" id="PF08545"/>
    </source>
</evidence>
<comment type="caution">
    <text evidence="5">The sequence shown here is derived from an EMBL/GenBank/DDBJ whole genome shotgun (WGS) entry which is preliminary data.</text>
</comment>
<evidence type="ECO:0000256" key="2">
    <source>
        <dbReference type="ARBA" id="ARBA00023315"/>
    </source>
</evidence>
<feature type="domain" description="Beta-ketoacyl-[acyl-carrier-protein] synthase III N-terminal" evidence="4">
    <location>
        <begin position="120"/>
        <end position="196"/>
    </location>
</feature>
<protein>
    <submittedName>
        <fullName evidence="5">3-oxoacyl-ACP synthase</fullName>
    </submittedName>
</protein>
<evidence type="ECO:0000313" key="5">
    <source>
        <dbReference type="EMBL" id="KWE01198.1"/>
    </source>
</evidence>
<accession>A0A107FR80</accession>
<sequence>MTAGIPLPPSHAMLPIRIICTGKALPSRRVTSGELDALLKHTPGFSRKKSGIDVRYYAADAETQSGLAAAALRDALQRGQVAPASIDLLLSASGVGEQALPSTASRILGPAGLPAGTAAFDVNASCLSFVAALQVAASLLASGAYRRIAIVASDLASRGIDWNDPEASLIFGDGAAAAIVERGDAATGIEAFRMETYPAGNAFCEIRAGGTRRNPRIGAEPADYLFRMDGKRVFRLASTVIGGFLEQLFGGNAHAARDVDVVIPHQASHLAMEHIRKRLGMRPDSLVDIYAQHGNQVAASIPTALHEAIEQGRFTRGTRALLIGTAAGLTVGGMVLVA</sequence>
<feature type="domain" description="Beta-ketoacyl-[acyl-carrier-protein] synthase III C-terminal" evidence="3">
    <location>
        <begin position="256"/>
        <end position="336"/>
    </location>
</feature>
<dbReference type="GO" id="GO:0006633">
    <property type="term" value="P:fatty acid biosynthetic process"/>
    <property type="evidence" value="ECO:0007669"/>
    <property type="project" value="InterPro"/>
</dbReference>
<evidence type="ECO:0000256" key="1">
    <source>
        <dbReference type="ARBA" id="ARBA00022679"/>
    </source>
</evidence>